<keyword evidence="2" id="KW-0812">Transmembrane</keyword>
<feature type="transmembrane region" description="Helical" evidence="2">
    <location>
        <begin position="277"/>
        <end position="300"/>
    </location>
</feature>
<evidence type="ECO:0000313" key="4">
    <source>
        <dbReference type="Proteomes" id="UP000664293"/>
    </source>
</evidence>
<dbReference type="EMBL" id="JAEKJR010000002">
    <property type="protein sequence ID" value="MBN8430553.1"/>
    <property type="molecule type" value="Genomic_DNA"/>
</dbReference>
<feature type="transmembrane region" description="Helical" evidence="2">
    <location>
        <begin position="12"/>
        <end position="28"/>
    </location>
</feature>
<feature type="transmembrane region" description="Helical" evidence="2">
    <location>
        <begin position="237"/>
        <end position="257"/>
    </location>
</feature>
<name>A0ABS3E5G6_9GAMM</name>
<keyword evidence="4" id="KW-1185">Reference proteome</keyword>
<keyword evidence="2" id="KW-0472">Membrane</keyword>
<feature type="compositionally biased region" description="Low complexity" evidence="1">
    <location>
        <begin position="475"/>
        <end position="505"/>
    </location>
</feature>
<feature type="transmembrane region" description="Helical" evidence="2">
    <location>
        <begin position="368"/>
        <end position="392"/>
    </location>
</feature>
<feature type="compositionally biased region" description="Polar residues" evidence="1">
    <location>
        <begin position="506"/>
        <end position="515"/>
    </location>
</feature>
<gene>
    <name evidence="3" type="ORF">JF535_06775</name>
</gene>
<feature type="transmembrane region" description="Helical" evidence="2">
    <location>
        <begin position="321"/>
        <end position="341"/>
    </location>
</feature>
<organism evidence="3 4">
    <name type="scientific">Microbulbifer salipaludis</name>
    <dbReference type="NCBI Taxonomy" id="187980"/>
    <lineage>
        <taxon>Bacteria</taxon>
        <taxon>Pseudomonadati</taxon>
        <taxon>Pseudomonadota</taxon>
        <taxon>Gammaproteobacteria</taxon>
        <taxon>Cellvibrionales</taxon>
        <taxon>Microbulbiferaceae</taxon>
        <taxon>Microbulbifer</taxon>
    </lineage>
</organism>
<evidence type="ECO:0000256" key="1">
    <source>
        <dbReference type="SAM" id="MobiDB-lite"/>
    </source>
</evidence>
<accession>A0ABS3E5G6</accession>
<sequence length="515" mass="56857">MTEIFQSLPPWLWFVIALVALFLARRPVHQGIYALARFFHQSLRLAGNAVAAAEHRLQLRNREVLLAAGREATERHIEREFERIEGAMKKELAQYPALHRKLCEQLTTIDEDYVRSAEVPPEPTSWAKAIQAVAEIPAKQDSVVGDVLETIHGSMRKAEGKALEAYRESARERHLLLKRMMPAWRSILKSLGAVNRTVSTVQQRAKTVDGHMARYEEILQGSDRAQRMLSSSSLSQFFISAFVLAIAVGGALINFHLIARPMTEMVGGTSYIGNFKIADISALVIILVEITMGLFVMECLRITRLFPVIGALSDKLRMRMMWAAFGLLFFLATIEAGLAFMREILMQEDLAVSAQLRGAEVASVEGGVFWITTAAQMGMGFILPFALTFVAIPLENFIASTRTVIGLVAAFVLRVLSVVLRLAGTGILRSGTLLVRAYDIVIFFPLWLEARILQWRERAVMTAGNAATENKAAPTTRARPSTKSSTKSATKSSAKSSTKPAAKTSVPSSLQEQPS</sequence>
<evidence type="ECO:0000256" key="2">
    <source>
        <dbReference type="SAM" id="Phobius"/>
    </source>
</evidence>
<evidence type="ECO:0000313" key="3">
    <source>
        <dbReference type="EMBL" id="MBN8430553.1"/>
    </source>
</evidence>
<dbReference type="Proteomes" id="UP000664293">
    <property type="component" value="Unassembled WGS sequence"/>
</dbReference>
<proteinExistence type="predicted"/>
<keyword evidence="2" id="KW-1133">Transmembrane helix</keyword>
<feature type="region of interest" description="Disordered" evidence="1">
    <location>
        <begin position="466"/>
        <end position="515"/>
    </location>
</feature>
<feature type="transmembrane region" description="Helical" evidence="2">
    <location>
        <begin position="404"/>
        <end position="424"/>
    </location>
</feature>
<protein>
    <submittedName>
        <fullName evidence="3">Uncharacterized protein</fullName>
    </submittedName>
</protein>
<reference evidence="3 4" key="1">
    <citation type="submission" date="2020-12" db="EMBL/GenBank/DDBJ databases">
        <title>Oil enriched cultivation method for isolating marine PHA-producing bacteria.</title>
        <authorList>
            <person name="Zheng W."/>
            <person name="Yu S."/>
            <person name="Huang Y."/>
        </authorList>
    </citation>
    <scope>NUCLEOTIDE SEQUENCE [LARGE SCALE GENOMIC DNA]</scope>
    <source>
        <strain evidence="3 4">SN0-2</strain>
    </source>
</reference>
<comment type="caution">
    <text evidence="3">The sequence shown here is derived from an EMBL/GenBank/DDBJ whole genome shotgun (WGS) entry which is preliminary data.</text>
</comment>
<dbReference type="RefSeq" id="WP_207000589.1">
    <property type="nucleotide sequence ID" value="NZ_JAEKJR010000002.1"/>
</dbReference>